<dbReference type="PANTHER" id="PTHR21075:SF0">
    <property type="entry name" value="ANAEROBIC RIBONUCLEOSIDE-TRIPHOSPHATE REDUCTASE"/>
    <property type="match status" value="1"/>
</dbReference>
<proteinExistence type="predicted"/>
<dbReference type="Proteomes" id="UP001165586">
    <property type="component" value="Unassembled WGS sequence"/>
</dbReference>
<dbReference type="InterPro" id="IPR012833">
    <property type="entry name" value="NrdD"/>
</dbReference>
<evidence type="ECO:0000313" key="1">
    <source>
        <dbReference type="EMBL" id="MCS5736857.1"/>
    </source>
</evidence>
<accession>A0ABT2HAF8</accession>
<dbReference type="EMBL" id="JANLCJ010000229">
    <property type="protein sequence ID" value="MCS5736857.1"/>
    <property type="molecule type" value="Genomic_DNA"/>
</dbReference>
<dbReference type="Gene3D" id="3.20.70.20">
    <property type="match status" value="1"/>
</dbReference>
<organism evidence="1 2">
    <name type="scientific">Herbiconiux daphne</name>
    <dbReference type="NCBI Taxonomy" id="2970914"/>
    <lineage>
        <taxon>Bacteria</taxon>
        <taxon>Bacillati</taxon>
        <taxon>Actinomycetota</taxon>
        <taxon>Actinomycetes</taxon>
        <taxon>Micrococcales</taxon>
        <taxon>Microbacteriaceae</taxon>
        <taxon>Herbiconiux</taxon>
    </lineage>
</organism>
<gene>
    <name evidence="1" type="ORF">N1032_24300</name>
</gene>
<reference evidence="1" key="1">
    <citation type="submission" date="2022-08" db="EMBL/GenBank/DDBJ databases">
        <authorList>
            <person name="Deng Y."/>
            <person name="Han X.-F."/>
            <person name="Zhang Y.-Q."/>
        </authorList>
    </citation>
    <scope>NUCLEOTIDE SEQUENCE</scope>
    <source>
        <strain evidence="1">CPCC 203386</strain>
    </source>
</reference>
<comment type="caution">
    <text evidence="1">The sequence shown here is derived from an EMBL/GenBank/DDBJ whole genome shotgun (WGS) entry which is preliminary data.</text>
</comment>
<feature type="non-terminal residue" evidence="1">
    <location>
        <position position="288"/>
    </location>
</feature>
<dbReference type="SUPFAM" id="SSF51998">
    <property type="entry name" value="PFL-like glycyl radical enzymes"/>
    <property type="match status" value="1"/>
</dbReference>
<dbReference type="RefSeq" id="WP_310795988.1">
    <property type="nucleotide sequence ID" value="NZ_JANLCJ010000229.1"/>
</dbReference>
<dbReference type="PANTHER" id="PTHR21075">
    <property type="entry name" value="ANAEROBIC RIBONUCLEOSIDE-TRIPHOSPHATE REDUCTASE"/>
    <property type="match status" value="1"/>
</dbReference>
<protein>
    <submittedName>
        <fullName evidence="1">Anaerobic ribonucleoside-triphosphate reductase</fullName>
    </submittedName>
</protein>
<sequence>MGSAEIESPKSIGVACAVMAQITAQVASHQYGGTTLANIDQVLAPYAQKSWVKYHDLAEKWGIEDADGFANERTAKEIQDGIQAYEYEVNTLFTTNGQSPFVTVSFGMGSNWFEREIQKAILKVRIKGLGKDGLTAVFPKLVMFLEEGLNILPEDPNYDVKLLALECASKRLYPDIISAKINRAITGSSIPVSPMGCRSFLSVWHDENGNEVLDGRNNLGVVSLNLPRIAIESKGDWEKFWEILDERLGVAKRALDTRINRLRGVKASVAPILYTEGAFGVKMKPDDD</sequence>
<name>A0ABT2HAF8_9MICO</name>
<keyword evidence="2" id="KW-1185">Reference proteome</keyword>
<dbReference type="Pfam" id="PF13597">
    <property type="entry name" value="NRDD"/>
    <property type="match status" value="1"/>
</dbReference>
<evidence type="ECO:0000313" key="2">
    <source>
        <dbReference type="Proteomes" id="UP001165586"/>
    </source>
</evidence>